<organism evidence="1 2">
    <name type="scientific">Hymenobacter wooponensis</name>
    <dbReference type="NCBI Taxonomy" id="1525360"/>
    <lineage>
        <taxon>Bacteria</taxon>
        <taxon>Pseudomonadati</taxon>
        <taxon>Bacteroidota</taxon>
        <taxon>Cytophagia</taxon>
        <taxon>Cytophagales</taxon>
        <taxon>Hymenobacteraceae</taxon>
        <taxon>Hymenobacter</taxon>
    </lineage>
</organism>
<evidence type="ECO:0000313" key="1">
    <source>
        <dbReference type="EMBL" id="TGD81150.1"/>
    </source>
</evidence>
<accession>A0A4Z0MNY8</accession>
<dbReference type="OrthoDB" id="864079at2"/>
<comment type="caution">
    <text evidence="1">The sequence shown here is derived from an EMBL/GenBank/DDBJ whole genome shotgun (WGS) entry which is preliminary data.</text>
</comment>
<gene>
    <name evidence="1" type="ORF">EU557_06150</name>
</gene>
<name>A0A4Z0MNY8_9BACT</name>
<proteinExistence type="predicted"/>
<evidence type="ECO:0000313" key="2">
    <source>
        <dbReference type="Proteomes" id="UP000298284"/>
    </source>
</evidence>
<reference evidence="1 2" key="1">
    <citation type="submission" date="2019-04" db="EMBL/GenBank/DDBJ databases">
        <authorList>
            <person name="Feng G."/>
            <person name="Zhang J."/>
            <person name="Zhu H."/>
        </authorList>
    </citation>
    <scope>NUCLEOTIDE SEQUENCE [LARGE SCALE GENOMIC DNA]</scope>
    <source>
        <strain evidence="1 2">JCM 19491</strain>
    </source>
</reference>
<dbReference type="AlphaFoldDB" id="A0A4Z0MNY8"/>
<dbReference type="EMBL" id="SRKZ01000002">
    <property type="protein sequence ID" value="TGD81150.1"/>
    <property type="molecule type" value="Genomic_DNA"/>
</dbReference>
<keyword evidence="2" id="KW-1185">Reference proteome</keyword>
<protein>
    <recommendedName>
        <fullName evidence="3">T9SS type A sorting domain-containing protein</fullName>
    </recommendedName>
</protein>
<dbReference type="Proteomes" id="UP000298284">
    <property type="component" value="Unassembled WGS sequence"/>
</dbReference>
<sequence length="229" mass="25050">MPVRVDEYRKLNNIWTKIGSVTRDQTYRNRSSTNLNPTFTGLTVNNSTTTQPLEQVIKVNPGQTVVLTLTAADADAGQKLRFVSDVPSIVPGASFQTLNATQARLTWAVPATLPLGRYRLTVAVADDSCPLNASEVRTLSFWVTNQVLSTKRAQPLVLSASPNPFRTQVSFSVATSQHVTITDGLGRLVEYINSRPDGTATWRPATSVAPGIYFARSADGQQFVRLVRE</sequence>
<dbReference type="RefSeq" id="WP_135529560.1">
    <property type="nucleotide sequence ID" value="NZ_SRKZ01000002.1"/>
</dbReference>
<evidence type="ECO:0008006" key="3">
    <source>
        <dbReference type="Google" id="ProtNLM"/>
    </source>
</evidence>